<organism evidence="1 2">
    <name type="scientific">Ilyomonas limi</name>
    <dbReference type="NCBI Taxonomy" id="2575867"/>
    <lineage>
        <taxon>Bacteria</taxon>
        <taxon>Pseudomonadati</taxon>
        <taxon>Bacteroidota</taxon>
        <taxon>Chitinophagia</taxon>
        <taxon>Chitinophagales</taxon>
        <taxon>Chitinophagaceae</taxon>
        <taxon>Ilyomonas</taxon>
    </lineage>
</organism>
<dbReference type="AlphaFoldDB" id="A0A4V5UTP8"/>
<comment type="caution">
    <text evidence="1">The sequence shown here is derived from an EMBL/GenBank/DDBJ whole genome shotgun (WGS) entry which is preliminary data.</text>
</comment>
<dbReference type="RefSeq" id="WP_137263591.1">
    <property type="nucleotide sequence ID" value="NZ_SZQL01000021.1"/>
</dbReference>
<keyword evidence="2" id="KW-1185">Reference proteome</keyword>
<proteinExistence type="predicted"/>
<reference evidence="1 2" key="1">
    <citation type="submission" date="2019-05" db="EMBL/GenBank/DDBJ databases">
        <title>Panacibacter sp. strain 17mud1-8 Genome sequencing and assembly.</title>
        <authorList>
            <person name="Chhetri G."/>
        </authorList>
    </citation>
    <scope>NUCLEOTIDE SEQUENCE [LARGE SCALE GENOMIC DNA]</scope>
    <source>
        <strain evidence="1 2">17mud1-8</strain>
    </source>
</reference>
<protein>
    <recommendedName>
        <fullName evidence="3">Cytochrome c domain-containing protein</fullName>
    </recommendedName>
</protein>
<evidence type="ECO:0008006" key="3">
    <source>
        <dbReference type="Google" id="ProtNLM"/>
    </source>
</evidence>
<sequence>MKKYVITGFLFVCIFAFRKAPDNEKSAEINSAIGKSLVLLQNSSHEFLENAVVCHSCHNQGIGVVAFSLAKEKGFDVSDGKIKEALDSTLSWWNRSANTQTLAENSDPVAITMTGNYDL</sequence>
<dbReference type="Proteomes" id="UP000305848">
    <property type="component" value="Unassembled WGS sequence"/>
</dbReference>
<name>A0A4V5UTP8_9BACT</name>
<evidence type="ECO:0000313" key="1">
    <source>
        <dbReference type="EMBL" id="TKK65393.1"/>
    </source>
</evidence>
<dbReference type="EMBL" id="SZQL01000021">
    <property type="protein sequence ID" value="TKK65393.1"/>
    <property type="molecule type" value="Genomic_DNA"/>
</dbReference>
<evidence type="ECO:0000313" key="2">
    <source>
        <dbReference type="Proteomes" id="UP000305848"/>
    </source>
</evidence>
<accession>A0A4V5UTP8</accession>
<gene>
    <name evidence="1" type="ORF">FC093_19990</name>
</gene>